<dbReference type="EMBL" id="JBAMMX010000021">
    <property type="protein sequence ID" value="KAK6919803.1"/>
    <property type="molecule type" value="Genomic_DNA"/>
</dbReference>
<proteinExistence type="inferred from homology"/>
<dbReference type="InterPro" id="IPR050481">
    <property type="entry name" value="UDP-glycosyltransf_plant"/>
</dbReference>
<gene>
    <name evidence="2" type="ORF">RJ641_015707</name>
</gene>
<protein>
    <submittedName>
        <fullName evidence="2">Uncharacterized protein</fullName>
    </submittedName>
</protein>
<accession>A0AAN8Z3Y8</accession>
<dbReference type="PANTHER" id="PTHR48048">
    <property type="entry name" value="GLYCOSYLTRANSFERASE"/>
    <property type="match status" value="1"/>
</dbReference>
<evidence type="ECO:0000256" key="1">
    <source>
        <dbReference type="ARBA" id="ARBA00009995"/>
    </source>
</evidence>
<dbReference type="PANTHER" id="PTHR48048:SF45">
    <property type="entry name" value="GLYCOSYLTRANSFERASE"/>
    <property type="match status" value="1"/>
</dbReference>
<reference evidence="2 3" key="1">
    <citation type="submission" date="2023-12" db="EMBL/GenBank/DDBJ databases">
        <title>A high-quality genome assembly for Dillenia turbinata (Dilleniales).</title>
        <authorList>
            <person name="Chanderbali A."/>
        </authorList>
    </citation>
    <scope>NUCLEOTIDE SEQUENCE [LARGE SCALE GENOMIC DNA]</scope>
    <source>
        <strain evidence="2">LSX21</strain>
        <tissue evidence="2">Leaf</tissue>
    </source>
</reference>
<dbReference type="SUPFAM" id="SSF53756">
    <property type="entry name" value="UDP-Glycosyltransferase/glycogen phosphorylase"/>
    <property type="match status" value="1"/>
</dbReference>
<evidence type="ECO:0000313" key="3">
    <source>
        <dbReference type="Proteomes" id="UP001370490"/>
    </source>
</evidence>
<comment type="similarity">
    <text evidence="1">Belongs to the UDP-glycosyltransferase family.</text>
</comment>
<dbReference type="GO" id="GO:0035251">
    <property type="term" value="F:UDP-glucosyltransferase activity"/>
    <property type="evidence" value="ECO:0007669"/>
    <property type="project" value="InterPro"/>
</dbReference>
<keyword evidence="3" id="KW-1185">Reference proteome</keyword>
<sequence length="82" mass="9097">MMGPTQQLNAFELVRGLGLAIEIRVDYRKSSVIDAKNTNDLVSAEEIRRAVKSLMEQDSEGRRKAKRMSEVCRKAVVDGGSS</sequence>
<dbReference type="Gene3D" id="3.40.50.2000">
    <property type="entry name" value="Glycogen Phosphorylase B"/>
    <property type="match status" value="1"/>
</dbReference>
<name>A0AAN8Z3Y8_9MAGN</name>
<comment type="caution">
    <text evidence="2">The sequence shown here is derived from an EMBL/GenBank/DDBJ whole genome shotgun (WGS) entry which is preliminary data.</text>
</comment>
<organism evidence="2 3">
    <name type="scientific">Dillenia turbinata</name>
    <dbReference type="NCBI Taxonomy" id="194707"/>
    <lineage>
        <taxon>Eukaryota</taxon>
        <taxon>Viridiplantae</taxon>
        <taxon>Streptophyta</taxon>
        <taxon>Embryophyta</taxon>
        <taxon>Tracheophyta</taxon>
        <taxon>Spermatophyta</taxon>
        <taxon>Magnoliopsida</taxon>
        <taxon>eudicotyledons</taxon>
        <taxon>Gunneridae</taxon>
        <taxon>Pentapetalae</taxon>
        <taxon>Dilleniales</taxon>
        <taxon>Dilleniaceae</taxon>
        <taxon>Dillenia</taxon>
    </lineage>
</organism>
<evidence type="ECO:0000313" key="2">
    <source>
        <dbReference type="EMBL" id="KAK6919803.1"/>
    </source>
</evidence>
<dbReference type="Proteomes" id="UP001370490">
    <property type="component" value="Unassembled WGS sequence"/>
</dbReference>
<dbReference type="AlphaFoldDB" id="A0AAN8Z3Y8"/>